<dbReference type="InterPro" id="IPR027728">
    <property type="entry name" value="Topless_fam"/>
</dbReference>
<keyword evidence="1 3" id="KW-0853">WD repeat</keyword>
<dbReference type="SUPFAM" id="SSF50974">
    <property type="entry name" value="Nitrous oxide reductase, N-terminal domain"/>
    <property type="match status" value="1"/>
</dbReference>
<dbReference type="InterPro" id="IPR054080">
    <property type="entry name" value="TPR1-like_2nd"/>
</dbReference>
<dbReference type="AlphaFoldDB" id="A0AAW1W7L0"/>
<dbReference type="InterPro" id="IPR048419">
    <property type="entry name" value="Topless_Znf"/>
</dbReference>
<dbReference type="PROSITE" id="PS50897">
    <property type="entry name" value="CTLH"/>
    <property type="match status" value="1"/>
</dbReference>
<dbReference type="InterPro" id="IPR001680">
    <property type="entry name" value="WD40_rpt"/>
</dbReference>
<dbReference type="Gene3D" id="2.130.10.10">
    <property type="entry name" value="YVTN repeat-like/Quinoprotein amine dehydrogenase"/>
    <property type="match status" value="4"/>
</dbReference>
<evidence type="ECO:0000259" key="5">
    <source>
        <dbReference type="PROSITE" id="PS50897"/>
    </source>
</evidence>
<evidence type="ECO:0000256" key="4">
    <source>
        <dbReference type="SAM" id="MobiDB-lite"/>
    </source>
</evidence>
<evidence type="ECO:0000256" key="2">
    <source>
        <dbReference type="ARBA" id="ARBA00022737"/>
    </source>
</evidence>
<dbReference type="Pfam" id="PF00400">
    <property type="entry name" value="WD40"/>
    <property type="match status" value="3"/>
</dbReference>
<dbReference type="InterPro" id="IPR006594">
    <property type="entry name" value="LisH"/>
</dbReference>
<comment type="caution">
    <text evidence="6">The sequence shown here is derived from an EMBL/GenBank/DDBJ whole genome shotgun (WGS) entry which is preliminary data.</text>
</comment>
<dbReference type="Pfam" id="PF17814">
    <property type="entry name" value="LisH_TPL"/>
    <property type="match status" value="1"/>
</dbReference>
<feature type="compositionally biased region" description="Polar residues" evidence="4">
    <location>
        <begin position="680"/>
        <end position="694"/>
    </location>
</feature>
<dbReference type="EMBL" id="JBEDUW010000006">
    <property type="protein sequence ID" value="KAK9919924.1"/>
    <property type="molecule type" value="Genomic_DNA"/>
</dbReference>
<feature type="domain" description="CTLH" evidence="5">
    <location>
        <begin position="34"/>
        <end position="92"/>
    </location>
</feature>
<dbReference type="InterPro" id="IPR011045">
    <property type="entry name" value="N2O_reductase_N"/>
</dbReference>
<evidence type="ECO:0000313" key="7">
    <source>
        <dbReference type="Proteomes" id="UP001457282"/>
    </source>
</evidence>
<evidence type="ECO:0000256" key="3">
    <source>
        <dbReference type="PROSITE-ProRule" id="PRU00221"/>
    </source>
</evidence>
<dbReference type="InterPro" id="IPR054532">
    <property type="entry name" value="TPL_SMU1_LisH-like"/>
</dbReference>
<dbReference type="Pfam" id="PF21889">
    <property type="entry name" value="TPR1-like_2nd"/>
    <property type="match status" value="1"/>
</dbReference>
<protein>
    <recommendedName>
        <fullName evidence="5">CTLH domain-containing protein</fullName>
    </recommendedName>
</protein>
<dbReference type="GO" id="GO:0006355">
    <property type="term" value="P:regulation of DNA-templated transcription"/>
    <property type="evidence" value="ECO:0007669"/>
    <property type="project" value="InterPro"/>
</dbReference>
<dbReference type="SMART" id="SM00668">
    <property type="entry name" value="CTLH"/>
    <property type="match status" value="1"/>
</dbReference>
<dbReference type="Pfam" id="PF21359">
    <property type="entry name" value="zf_topless"/>
    <property type="match status" value="1"/>
</dbReference>
<organism evidence="6 7">
    <name type="scientific">Rubus argutus</name>
    <name type="common">Southern blackberry</name>
    <dbReference type="NCBI Taxonomy" id="59490"/>
    <lineage>
        <taxon>Eukaryota</taxon>
        <taxon>Viridiplantae</taxon>
        <taxon>Streptophyta</taxon>
        <taxon>Embryophyta</taxon>
        <taxon>Tracheophyta</taxon>
        <taxon>Spermatophyta</taxon>
        <taxon>Magnoliopsida</taxon>
        <taxon>eudicotyledons</taxon>
        <taxon>Gunneridae</taxon>
        <taxon>Pentapetalae</taxon>
        <taxon>rosids</taxon>
        <taxon>fabids</taxon>
        <taxon>Rosales</taxon>
        <taxon>Rosaceae</taxon>
        <taxon>Rosoideae</taxon>
        <taxon>Rosoideae incertae sedis</taxon>
        <taxon>Rubus</taxon>
    </lineage>
</organism>
<reference evidence="6 7" key="1">
    <citation type="journal article" date="2023" name="G3 (Bethesda)">
        <title>A chromosome-length genome assembly and annotation of blackberry (Rubus argutus, cv. 'Hillquist').</title>
        <authorList>
            <person name="Bruna T."/>
            <person name="Aryal R."/>
            <person name="Dudchenko O."/>
            <person name="Sargent D.J."/>
            <person name="Mead D."/>
            <person name="Buti M."/>
            <person name="Cavallini A."/>
            <person name="Hytonen T."/>
            <person name="Andres J."/>
            <person name="Pham M."/>
            <person name="Weisz D."/>
            <person name="Mascagni F."/>
            <person name="Usai G."/>
            <person name="Natali L."/>
            <person name="Bassil N."/>
            <person name="Fernandez G.E."/>
            <person name="Lomsadze A."/>
            <person name="Armour M."/>
            <person name="Olukolu B."/>
            <person name="Poorten T."/>
            <person name="Britton C."/>
            <person name="Davik J."/>
            <person name="Ashrafi H."/>
            <person name="Aiden E.L."/>
            <person name="Borodovsky M."/>
            <person name="Worthington M."/>
        </authorList>
    </citation>
    <scope>NUCLEOTIDE SEQUENCE [LARGE SCALE GENOMIC DNA]</scope>
    <source>
        <strain evidence="6">PI 553951</strain>
    </source>
</reference>
<dbReference type="InterPro" id="IPR015943">
    <property type="entry name" value="WD40/YVTN_repeat-like_dom_sf"/>
</dbReference>
<evidence type="ECO:0000313" key="6">
    <source>
        <dbReference type="EMBL" id="KAK9919924.1"/>
    </source>
</evidence>
<dbReference type="SUPFAM" id="SSF50978">
    <property type="entry name" value="WD40 repeat-like"/>
    <property type="match status" value="1"/>
</dbReference>
<dbReference type="PROSITE" id="PS50082">
    <property type="entry name" value="WD_REPEATS_2"/>
    <property type="match status" value="1"/>
</dbReference>
<name>A0AAW1W7L0_RUBAR</name>
<accession>A0AAW1W7L0</accession>
<keyword evidence="7" id="KW-1185">Reference proteome</keyword>
<dbReference type="PANTHER" id="PTHR44083:SF2">
    <property type="entry name" value="TOPLESS-RELATED PROTEIN 3"/>
    <property type="match status" value="1"/>
</dbReference>
<proteinExistence type="predicted"/>
<sequence>MSNLSKELVLLMLQFLDEEKFSESLHKLEQESGFFFNMNYFEEKIQAGEWEEVEKYLSGFTKFDDNRYSMKILFEITKQKYLEALDRQDKVEAIEILVSDLKKFSAYNAEVYKEITQLLTLQNFRENAQLSQYGDTRTARSRMVVELKRLVQANPLFRDKLGFPTIRSSRLRTLINQSLNWQHQQCKHPILSPEIKTLFTDHFCPPPLNGPLTLALVNPPSFPLLARPAPSPSVGGAFTLIRAPGQDASLKRPRTTPAILGVADHPSTGTENENLEKQLGHVRSNSEGMSQTSRLQASWSVDALPRTVAFTLRQGSTVTSMDFHPSHHILLLVGSSSGEISLWELGLRQRLASKPFNIWDVAACSLELLATVAKEDTTISVSRVAWSPDGKFVGVAFTKNLIHLYAYLGSNDLSQHLEIDAHVGGVNDLVFDHRNKELCVVTCGDDKLIKVKQVWDLAGRNLYNFDGHEAPVYSVCPHHNKEIQFIFSTSTDGKIKTWMYDNGGPRAGCNAPGNWCTTFLFSADGSRMFSCGTSKEGDSFLVEWSENEGLINEGAIKRIYSGFSTKSEGVVHFDTTRNHFLAVGEDSQIKFWDMNIDDVLTSTDAEGGLPSLPLLRFNREGNLLAVTTADDGFKILANAVGLKMFKVNESTESATIKASGSSSVANVSAVNDKSKRGSPVKTTPSQNGADNSSRSSKKLRIMEEVIVKSKTWQLTEIQDPAKCRISIMPERDTSGKVVRLLYTSLGTAILALGSNGIQQLWRWPRGKNVRFSKASASVVPQLVKADSGVVMVNDVSGVNLEEAFPCIALSKNDSYVMSAYGGKIKLFNIVTLDVMTTFVELPPAPTFIAFHPRDNNIIAIGMGDCTIRIFFCRFGEVRAILKYHRKRITSLAFSSFLGVLVSADANGQVCMWSIDTWVKRKSVYLFLASGKAPVGATQVQFHCNQIHILVFHETQLAIYDASKLDLLQQWLPQGVLPAPISHAAYSCDSRLIYAAFCDGNIGVFDANTLRLRCRIAPSAYLAEAVTNDLYPLVIAANPQVQNQFAVGLADGSVKVIEPAEAGGGWGSASPIDDEASSSTINNHSAEQVRG</sequence>
<keyword evidence="2" id="KW-0677">Repeat</keyword>
<dbReference type="Proteomes" id="UP001457282">
    <property type="component" value="Unassembled WGS sequence"/>
</dbReference>
<feature type="region of interest" description="Disordered" evidence="4">
    <location>
        <begin position="1063"/>
        <end position="1090"/>
    </location>
</feature>
<dbReference type="InterPro" id="IPR011047">
    <property type="entry name" value="Quinoprotein_ADH-like_sf"/>
</dbReference>
<dbReference type="InterPro" id="IPR006595">
    <property type="entry name" value="CTLH_C"/>
</dbReference>
<dbReference type="PANTHER" id="PTHR44083">
    <property type="entry name" value="TOPLESS-RELATED PROTEIN 1-RELATED"/>
    <property type="match status" value="1"/>
</dbReference>
<feature type="compositionally biased region" description="Polar residues" evidence="4">
    <location>
        <begin position="1076"/>
        <end position="1090"/>
    </location>
</feature>
<feature type="region of interest" description="Disordered" evidence="4">
    <location>
        <begin position="667"/>
        <end position="697"/>
    </location>
</feature>
<evidence type="ECO:0000256" key="1">
    <source>
        <dbReference type="ARBA" id="ARBA00022574"/>
    </source>
</evidence>
<feature type="repeat" description="WD" evidence="3">
    <location>
        <begin position="881"/>
        <end position="916"/>
    </location>
</feature>
<dbReference type="SMART" id="SM00667">
    <property type="entry name" value="LisH"/>
    <property type="match status" value="1"/>
</dbReference>
<dbReference type="SUPFAM" id="SSF50998">
    <property type="entry name" value="Quinoprotein alcohol dehydrogenase-like"/>
    <property type="match status" value="1"/>
</dbReference>
<dbReference type="PROSITE" id="PS50896">
    <property type="entry name" value="LISH"/>
    <property type="match status" value="1"/>
</dbReference>
<dbReference type="SMART" id="SM00320">
    <property type="entry name" value="WD40"/>
    <property type="match status" value="9"/>
</dbReference>
<dbReference type="InterPro" id="IPR036322">
    <property type="entry name" value="WD40_repeat_dom_sf"/>
</dbReference>
<gene>
    <name evidence="6" type="ORF">M0R45_028497</name>
</gene>